<reference evidence="3 6" key="3">
    <citation type="submission" date="2020-05" db="EMBL/GenBank/DDBJ databases">
        <authorList>
            <person name="Petersen J."/>
            <person name="Sayavedra L."/>
        </authorList>
    </citation>
    <scope>NUCLEOTIDE SEQUENCE [LARGE SCALE GENOMIC DNA]</scope>
    <source>
        <strain evidence="3">B thermophilus SOXS</strain>
    </source>
</reference>
<dbReference type="SUPFAM" id="SSF88713">
    <property type="entry name" value="Glycoside hydrolase/deacetylase"/>
    <property type="match status" value="1"/>
</dbReference>
<dbReference type="PANTHER" id="PTHR10587">
    <property type="entry name" value="GLYCOSYL TRANSFERASE-RELATED"/>
    <property type="match status" value="1"/>
</dbReference>
<dbReference type="OrthoDB" id="9784220at2"/>
<dbReference type="PROSITE" id="PS51257">
    <property type="entry name" value="PROKAR_LIPOPROTEIN"/>
    <property type="match status" value="1"/>
</dbReference>
<dbReference type="Proteomes" id="UP000643672">
    <property type="component" value="Unassembled WGS sequence"/>
</dbReference>
<evidence type="ECO:0000313" key="3">
    <source>
        <dbReference type="EMBL" id="CAB5503062.1"/>
    </source>
</evidence>
<dbReference type="InterPro" id="IPR011330">
    <property type="entry name" value="Glyco_hydro/deAcase_b/a-brl"/>
</dbReference>
<dbReference type="RefSeq" id="WP_071564342.1">
    <property type="nucleotide sequence ID" value="NZ_CAESAQ020000076.1"/>
</dbReference>
<accession>A0A1J5TV60</accession>
<evidence type="ECO:0000256" key="1">
    <source>
        <dbReference type="SAM" id="SignalP"/>
    </source>
</evidence>
<name>A0A1J5TV60_9GAMM</name>
<reference evidence="4" key="2">
    <citation type="journal article" date="2017" name="Stand. Genomic Sci.">
        <title>Genome sequence of the sulfur-oxidizing Bathymodiolus thermophilus gill endosymbiont.</title>
        <authorList>
            <person name="Ponnudurai R."/>
            <person name="Sayavedra L."/>
            <person name="Kleiner M."/>
            <person name="Heiden S.E."/>
            <person name="Thurmer A."/>
            <person name="Felbeck H."/>
            <person name="Schluter R."/>
            <person name="Sievert S.M."/>
            <person name="Daniel R."/>
            <person name="Schweder T."/>
            <person name="Markert S."/>
        </authorList>
    </citation>
    <scope>NUCLEOTIDE SEQUENCE</scope>
    <source>
        <strain evidence="4">BAT/CrabSpa'14</strain>
    </source>
</reference>
<protein>
    <recommendedName>
        <fullName evidence="2">NodB homology domain-containing protein</fullName>
    </recommendedName>
</protein>
<gene>
    <name evidence="4" type="ORF">BGC33_11445</name>
    <name evidence="3" type="ORF">THERMOS_1721</name>
</gene>
<dbReference type="EMBL" id="CAESAQ020000076">
    <property type="protein sequence ID" value="CAB5503062.1"/>
    <property type="molecule type" value="Genomic_DNA"/>
</dbReference>
<feature type="signal peptide" evidence="1">
    <location>
        <begin position="1"/>
        <end position="21"/>
    </location>
</feature>
<evidence type="ECO:0000313" key="5">
    <source>
        <dbReference type="Proteomes" id="UP000182798"/>
    </source>
</evidence>
<dbReference type="Pfam" id="PF01522">
    <property type="entry name" value="Polysacc_deac_1"/>
    <property type="match status" value="1"/>
</dbReference>
<sequence>MKNIIYSLIILLSSCTANNQAQSTDQSTHKNIKHIYLTFDDGPLNGSRRINDAVLAEELPIFVMLVGEHALARPKDVRLYKENKFIGVGNHSYSHANDHYKLYYSNPKGVLKDFIKNKNALKLDNKIGRLPGRNMWRINGRSRNDVSSGIEAADLLVKNGFSLFGWDLEWAHDPHTGDPIGTAEDIFKKIEKKLNDNKTFTKSHIVLLSHDEMFRYKYEESELKKLIELLKNRGGYKISRLENYP</sequence>
<feature type="domain" description="NodB homology" evidence="2">
    <location>
        <begin position="33"/>
        <end position="239"/>
    </location>
</feature>
<proteinExistence type="predicted"/>
<reference evidence="5" key="1">
    <citation type="submission" date="2016-09" db="EMBL/GenBank/DDBJ databases">
        <title>Genome Sequence of Bathymodiolus thermophilus sulfur-oxidizing gill endosymbiont.</title>
        <authorList>
            <person name="Ponnudurai R."/>
            <person name="Kleiner M."/>
            <person name="Sayavedra L."/>
            <person name="Thuermer A."/>
            <person name="Felbeck H."/>
            <person name="Schlueter R."/>
            <person name="Schweder T."/>
            <person name="Markert S."/>
        </authorList>
    </citation>
    <scope>NUCLEOTIDE SEQUENCE [LARGE SCALE GENOMIC DNA]</scope>
    <source>
        <strain evidence="5">BAT/CrabSpa'14</strain>
    </source>
</reference>
<organism evidence="4 5">
    <name type="scientific">Bathymodiolus thermophilus thioautotrophic gill symbiont</name>
    <dbReference type="NCBI Taxonomy" id="2360"/>
    <lineage>
        <taxon>Bacteria</taxon>
        <taxon>Pseudomonadati</taxon>
        <taxon>Pseudomonadota</taxon>
        <taxon>Gammaproteobacteria</taxon>
        <taxon>sulfur-oxidizing symbionts</taxon>
    </lineage>
</organism>
<dbReference type="InterPro" id="IPR002509">
    <property type="entry name" value="NODB_dom"/>
</dbReference>
<evidence type="ECO:0000259" key="2">
    <source>
        <dbReference type="PROSITE" id="PS51677"/>
    </source>
</evidence>
<keyword evidence="6" id="KW-1185">Reference proteome</keyword>
<dbReference type="AlphaFoldDB" id="A0A1J5TV60"/>
<feature type="chain" id="PRO_5044561931" description="NodB homology domain-containing protein" evidence="1">
    <location>
        <begin position="22"/>
        <end position="245"/>
    </location>
</feature>
<comment type="caution">
    <text evidence="4">The sequence shown here is derived from an EMBL/GenBank/DDBJ whole genome shotgun (WGS) entry which is preliminary data.</text>
</comment>
<dbReference type="GO" id="GO:0016810">
    <property type="term" value="F:hydrolase activity, acting on carbon-nitrogen (but not peptide) bonds"/>
    <property type="evidence" value="ECO:0007669"/>
    <property type="project" value="InterPro"/>
</dbReference>
<dbReference type="InterPro" id="IPR050248">
    <property type="entry name" value="Polysacc_deacetylase_ArnD"/>
</dbReference>
<keyword evidence="1" id="KW-0732">Signal</keyword>
<dbReference type="Proteomes" id="UP000182798">
    <property type="component" value="Unassembled WGS sequence"/>
</dbReference>
<dbReference type="Gene3D" id="3.20.20.370">
    <property type="entry name" value="Glycoside hydrolase/deacetylase"/>
    <property type="match status" value="1"/>
</dbReference>
<evidence type="ECO:0000313" key="6">
    <source>
        <dbReference type="Proteomes" id="UP000643672"/>
    </source>
</evidence>
<dbReference type="GO" id="GO:0005975">
    <property type="term" value="P:carbohydrate metabolic process"/>
    <property type="evidence" value="ECO:0007669"/>
    <property type="project" value="InterPro"/>
</dbReference>
<evidence type="ECO:0000313" key="4">
    <source>
        <dbReference type="EMBL" id="OIR24696.1"/>
    </source>
</evidence>
<dbReference type="PROSITE" id="PS51677">
    <property type="entry name" value="NODB"/>
    <property type="match status" value="1"/>
</dbReference>
<dbReference type="EMBL" id="MIQH01000553">
    <property type="protein sequence ID" value="OIR24696.1"/>
    <property type="molecule type" value="Genomic_DNA"/>
</dbReference>